<dbReference type="InterPro" id="IPR022700">
    <property type="entry name" value="CLIP"/>
</dbReference>
<dbReference type="GO" id="GO:0006508">
    <property type="term" value="P:proteolysis"/>
    <property type="evidence" value="ECO:0007669"/>
    <property type="project" value="UniProtKB-KW"/>
</dbReference>
<name>A0A6J1MCR5_DROHY</name>
<dbReference type="InterPro" id="IPR018114">
    <property type="entry name" value="TRYPSIN_HIS"/>
</dbReference>
<proteinExistence type="inferred from homology"/>
<dbReference type="GeneID" id="111605071"/>
<comment type="subcellular location">
    <subcellularLocation>
        <location evidence="1">Secreted</location>
    </subcellularLocation>
</comment>
<dbReference type="OMA" id="VNLPVWK"/>
<evidence type="ECO:0000256" key="4">
    <source>
        <dbReference type="ARBA" id="ARBA00022729"/>
    </source>
</evidence>
<keyword evidence="4 12" id="KW-0732">Signal</keyword>
<evidence type="ECO:0000313" key="15">
    <source>
        <dbReference type="RefSeq" id="XP_023179172.2"/>
    </source>
</evidence>
<keyword evidence="14" id="KW-1185">Reference proteome</keyword>
<dbReference type="PANTHER" id="PTHR24264">
    <property type="entry name" value="TRYPSIN-RELATED"/>
    <property type="match status" value="1"/>
</dbReference>
<dbReference type="FunFam" id="2.40.10.10:FF:000038">
    <property type="entry name" value="Serine protease"/>
    <property type="match status" value="1"/>
</dbReference>
<dbReference type="KEGG" id="dhe:111605071"/>
<evidence type="ECO:0000256" key="6">
    <source>
        <dbReference type="ARBA" id="ARBA00022825"/>
    </source>
</evidence>
<protein>
    <recommendedName>
        <fullName evidence="9">Phenoloxidase-activating factor 2</fullName>
    </recommendedName>
    <alternativeName>
        <fullName evidence="10">Prophenoloxidase-activating factor II</fullName>
    </alternativeName>
</protein>
<dbReference type="Pfam" id="PF00089">
    <property type="entry name" value="Trypsin"/>
    <property type="match status" value="1"/>
</dbReference>
<feature type="domain" description="Peptidase S1" evidence="13">
    <location>
        <begin position="184"/>
        <end position="417"/>
    </location>
</feature>
<dbReference type="RefSeq" id="XP_023179172.2">
    <property type="nucleotide sequence ID" value="XM_023323404.2"/>
</dbReference>
<evidence type="ECO:0000256" key="5">
    <source>
        <dbReference type="ARBA" id="ARBA00022801"/>
    </source>
</evidence>
<dbReference type="InterPro" id="IPR033116">
    <property type="entry name" value="TRYPSIN_SER"/>
</dbReference>
<evidence type="ECO:0000256" key="9">
    <source>
        <dbReference type="ARBA" id="ARBA00068096"/>
    </source>
</evidence>
<feature type="chain" id="PRO_5027054424" description="Phenoloxidase-activating factor 2" evidence="12">
    <location>
        <begin position="20"/>
        <end position="418"/>
    </location>
</feature>
<dbReference type="InterPro" id="IPR043504">
    <property type="entry name" value="Peptidase_S1_PA_chymotrypsin"/>
</dbReference>
<dbReference type="AlphaFoldDB" id="A0A6J1MCR5"/>
<feature type="signal peptide" evidence="12">
    <location>
        <begin position="1"/>
        <end position="19"/>
    </location>
</feature>
<keyword evidence="5 11" id="KW-0378">Hydrolase</keyword>
<dbReference type="PROSITE" id="PS50240">
    <property type="entry name" value="TRYPSIN_DOM"/>
    <property type="match status" value="1"/>
</dbReference>
<dbReference type="PANTHER" id="PTHR24264:SF54">
    <property type="entry name" value="PEPTIDASE S1 DOMAIN-CONTAINING PROTEIN"/>
    <property type="match status" value="1"/>
</dbReference>
<gene>
    <name evidence="15" type="primary">LOC111605071</name>
</gene>
<dbReference type="SMART" id="SM00680">
    <property type="entry name" value="CLIP"/>
    <property type="match status" value="1"/>
</dbReference>
<keyword evidence="7" id="KW-1015">Disulfide bond</keyword>
<evidence type="ECO:0000313" key="14">
    <source>
        <dbReference type="Proteomes" id="UP000504633"/>
    </source>
</evidence>
<evidence type="ECO:0000256" key="7">
    <source>
        <dbReference type="ARBA" id="ARBA00023157"/>
    </source>
</evidence>
<evidence type="ECO:0000256" key="2">
    <source>
        <dbReference type="ARBA" id="ARBA00022525"/>
    </source>
</evidence>
<organism evidence="14 15">
    <name type="scientific">Drosophila hydei</name>
    <name type="common">Fruit fly</name>
    <dbReference type="NCBI Taxonomy" id="7224"/>
    <lineage>
        <taxon>Eukaryota</taxon>
        <taxon>Metazoa</taxon>
        <taxon>Ecdysozoa</taxon>
        <taxon>Arthropoda</taxon>
        <taxon>Hexapoda</taxon>
        <taxon>Insecta</taxon>
        <taxon>Pterygota</taxon>
        <taxon>Neoptera</taxon>
        <taxon>Endopterygota</taxon>
        <taxon>Diptera</taxon>
        <taxon>Brachycera</taxon>
        <taxon>Muscomorpha</taxon>
        <taxon>Ephydroidea</taxon>
        <taxon>Drosophilidae</taxon>
        <taxon>Drosophila</taxon>
    </lineage>
</organism>
<evidence type="ECO:0000256" key="10">
    <source>
        <dbReference type="ARBA" id="ARBA00076468"/>
    </source>
</evidence>
<comment type="similarity">
    <text evidence="8">Belongs to the peptidase S1 family. CLIP subfamily.</text>
</comment>
<evidence type="ECO:0000256" key="11">
    <source>
        <dbReference type="RuleBase" id="RU363034"/>
    </source>
</evidence>
<dbReference type="SUPFAM" id="SSF50494">
    <property type="entry name" value="Trypsin-like serine proteases"/>
    <property type="match status" value="1"/>
</dbReference>
<evidence type="ECO:0000259" key="13">
    <source>
        <dbReference type="PROSITE" id="PS50240"/>
    </source>
</evidence>
<dbReference type="PRINTS" id="PR00722">
    <property type="entry name" value="CHYMOTRYPSIN"/>
</dbReference>
<dbReference type="CDD" id="cd00190">
    <property type="entry name" value="Tryp_SPc"/>
    <property type="match status" value="1"/>
</dbReference>
<accession>A0A6J1MCR5</accession>
<dbReference type="InterPro" id="IPR050127">
    <property type="entry name" value="Serine_Proteases_S1"/>
</dbReference>
<dbReference type="Gene3D" id="2.40.10.10">
    <property type="entry name" value="Trypsin-like serine proteases"/>
    <property type="match status" value="1"/>
</dbReference>
<reference evidence="15" key="1">
    <citation type="submission" date="2025-08" db="UniProtKB">
        <authorList>
            <consortium name="RefSeq"/>
        </authorList>
    </citation>
    <scope>IDENTIFICATION</scope>
    <source>
        <strain evidence="15">15085-1641.00</strain>
        <tissue evidence="15">Whole body</tissue>
    </source>
</reference>
<dbReference type="InterPro" id="IPR001314">
    <property type="entry name" value="Peptidase_S1A"/>
</dbReference>
<keyword evidence="3 11" id="KW-0645">Protease</keyword>
<dbReference type="PROSITE" id="PS00134">
    <property type="entry name" value="TRYPSIN_HIS"/>
    <property type="match status" value="1"/>
</dbReference>
<evidence type="ECO:0000256" key="3">
    <source>
        <dbReference type="ARBA" id="ARBA00022670"/>
    </source>
</evidence>
<dbReference type="OrthoDB" id="5918597at2759"/>
<evidence type="ECO:0000256" key="12">
    <source>
        <dbReference type="SAM" id="SignalP"/>
    </source>
</evidence>
<keyword evidence="6 11" id="KW-0720">Serine protease</keyword>
<dbReference type="SMART" id="SM00020">
    <property type="entry name" value="Tryp_SPc"/>
    <property type="match status" value="1"/>
</dbReference>
<evidence type="ECO:0000256" key="1">
    <source>
        <dbReference type="ARBA" id="ARBA00004613"/>
    </source>
</evidence>
<keyword evidence="2" id="KW-0964">Secreted</keyword>
<dbReference type="InterPro" id="IPR001254">
    <property type="entry name" value="Trypsin_dom"/>
</dbReference>
<dbReference type="GO" id="GO:0004252">
    <property type="term" value="F:serine-type endopeptidase activity"/>
    <property type="evidence" value="ECO:0007669"/>
    <property type="project" value="InterPro"/>
</dbReference>
<dbReference type="GO" id="GO:0005615">
    <property type="term" value="C:extracellular space"/>
    <property type="evidence" value="ECO:0007669"/>
    <property type="project" value="TreeGrafter"/>
</dbReference>
<dbReference type="Proteomes" id="UP000504633">
    <property type="component" value="Unplaced"/>
</dbReference>
<dbReference type="PROSITE" id="PS00135">
    <property type="entry name" value="TRYPSIN_SER"/>
    <property type="match status" value="1"/>
</dbReference>
<sequence>MKCLQLIFVALLSFNCSQALSKSYSTDYTDLLDLEDNDEFVWGAAENKQYSRTNASAEQANDNDNAGITNFLARHRLSKRQADNAAPILENKDYGACRTSLGDEGRCRHIIYCRMPELKDDVWRLVAQLCIIEKTSIGICCTDQATTSRLSPQVVSGSPEETPRIVNRPERRGCGITTRQFPRITGGRPAESDEWPWMAAVLRLGYKNVWCGGALLTDRHVLTAAHCLYKCPKEELFVRLGEYNTHQINETRARDFRISNMVLHVDYNPTTYTNDIAIIRIEKPTLFNTYIWPICMPPLNEDWSGRNAIVMGWGTSKLNGPYSKILMEATMPVWKHSECQASFVDHIPDTAICAGFPEGGQDSCQGDSGGPLLIQLPNQRWVTIGIVSWGLGCGEANRPGVYTRVDRYLEWVISNADI</sequence>
<dbReference type="InterPro" id="IPR009003">
    <property type="entry name" value="Peptidase_S1_PA"/>
</dbReference>
<evidence type="ECO:0000256" key="8">
    <source>
        <dbReference type="ARBA" id="ARBA00024195"/>
    </source>
</evidence>